<protein>
    <recommendedName>
        <fullName evidence="4">Myb/SANT-like domain-containing protein</fullName>
    </recommendedName>
</protein>
<evidence type="ECO:0000313" key="3">
    <source>
        <dbReference type="Proteomes" id="UP000019132"/>
    </source>
</evidence>
<accession>K3X8T8</accession>
<dbReference type="VEuPathDB" id="FungiDB:PYU1_G013608"/>
<dbReference type="HOGENOM" id="CLU_830233_0_0_1"/>
<evidence type="ECO:0000313" key="2">
    <source>
        <dbReference type="EnsemblProtists" id="PYU1_T013637"/>
    </source>
</evidence>
<evidence type="ECO:0000256" key="1">
    <source>
        <dbReference type="SAM" id="MobiDB-lite"/>
    </source>
</evidence>
<reference evidence="2" key="3">
    <citation type="submission" date="2015-02" db="UniProtKB">
        <authorList>
            <consortium name="EnsemblProtists"/>
        </authorList>
    </citation>
    <scope>IDENTIFICATION</scope>
    <source>
        <strain evidence="2">DAOM BR144</strain>
    </source>
</reference>
<organism evidence="2 3">
    <name type="scientific">Globisporangium ultimum (strain ATCC 200006 / CBS 805.95 / DAOM BR144)</name>
    <name type="common">Pythium ultimum</name>
    <dbReference type="NCBI Taxonomy" id="431595"/>
    <lineage>
        <taxon>Eukaryota</taxon>
        <taxon>Sar</taxon>
        <taxon>Stramenopiles</taxon>
        <taxon>Oomycota</taxon>
        <taxon>Peronosporomycetes</taxon>
        <taxon>Pythiales</taxon>
        <taxon>Pythiaceae</taxon>
        <taxon>Globisporangium</taxon>
    </lineage>
</organism>
<feature type="compositionally biased region" description="Low complexity" evidence="1">
    <location>
        <begin position="1"/>
        <end position="11"/>
    </location>
</feature>
<dbReference type="EnsemblProtists" id="PYU1_T013637">
    <property type="protein sequence ID" value="PYU1_T013637"/>
    <property type="gene ID" value="PYU1_G013608"/>
</dbReference>
<dbReference type="InParanoid" id="K3X8T8"/>
<dbReference type="AlphaFoldDB" id="K3X8T8"/>
<name>K3X8T8_GLOUD</name>
<reference evidence="3" key="1">
    <citation type="journal article" date="2010" name="Genome Biol.">
        <title>Genome sequence of the necrotrophic plant pathogen Pythium ultimum reveals original pathogenicity mechanisms and effector repertoire.</title>
        <authorList>
            <person name="Levesque C.A."/>
            <person name="Brouwer H."/>
            <person name="Cano L."/>
            <person name="Hamilton J.P."/>
            <person name="Holt C."/>
            <person name="Huitema E."/>
            <person name="Raffaele S."/>
            <person name="Robideau G.P."/>
            <person name="Thines M."/>
            <person name="Win J."/>
            <person name="Zerillo M.M."/>
            <person name="Beakes G.W."/>
            <person name="Boore J.L."/>
            <person name="Busam D."/>
            <person name="Dumas B."/>
            <person name="Ferriera S."/>
            <person name="Fuerstenberg S.I."/>
            <person name="Gachon C.M."/>
            <person name="Gaulin E."/>
            <person name="Govers F."/>
            <person name="Grenville-Briggs L."/>
            <person name="Horner N."/>
            <person name="Hostetler J."/>
            <person name="Jiang R.H."/>
            <person name="Johnson J."/>
            <person name="Krajaejun T."/>
            <person name="Lin H."/>
            <person name="Meijer H.J."/>
            <person name="Moore B."/>
            <person name="Morris P."/>
            <person name="Phuntmart V."/>
            <person name="Puiu D."/>
            <person name="Shetty J."/>
            <person name="Stajich J.E."/>
            <person name="Tripathy S."/>
            <person name="Wawra S."/>
            <person name="van West P."/>
            <person name="Whitty B.R."/>
            <person name="Coutinho P.M."/>
            <person name="Henrissat B."/>
            <person name="Martin F."/>
            <person name="Thomas P.D."/>
            <person name="Tyler B.M."/>
            <person name="De Vries R.P."/>
            <person name="Kamoun S."/>
            <person name="Yandell M."/>
            <person name="Tisserat N."/>
            <person name="Buell C.R."/>
        </authorList>
    </citation>
    <scope>NUCLEOTIDE SEQUENCE</scope>
    <source>
        <strain evidence="3">DAOM:BR144</strain>
    </source>
</reference>
<dbReference type="eggNOG" id="ENOG502SKDH">
    <property type="taxonomic scope" value="Eukaryota"/>
</dbReference>
<evidence type="ECO:0008006" key="4">
    <source>
        <dbReference type="Google" id="ProtNLM"/>
    </source>
</evidence>
<sequence>MAMPAPIAQVNAPPPPAAAQPIAQQQLVAPSHAHTPVVSSSTTTADDQDDDDDRVAVDTSRIWSADVLLQLVHVWRRVELSCPRMNRVDKSQRMYDEFHQKVECSSSASTRSRKAVDDKLYSMKQMYRFIVEMNRDFQHRSAGRAGTGHSWFDLSKQERRAIRSLHGIRVPNISLEVFEVLDSVLGKNGAGAKEKKAAKQQHVADRREVAAMPPQVLMPPQPEPEMTPQNLLLDGKRNWSDDLTFQLARAWNGVQREFPSLRGSQLSEQVYVSFKSKVGGSMNRSRKAVEDKMQAMKEMYRFVKAYEDKRSDGDGQSKPCWFDLAKPERRRIRYF</sequence>
<feature type="region of interest" description="Disordered" evidence="1">
    <location>
        <begin position="1"/>
        <end position="53"/>
    </location>
</feature>
<proteinExistence type="predicted"/>
<dbReference type="EMBL" id="GL376597">
    <property type="status" value="NOT_ANNOTATED_CDS"/>
    <property type="molecule type" value="Genomic_DNA"/>
</dbReference>
<dbReference type="STRING" id="431595.K3X8T8"/>
<dbReference type="Proteomes" id="UP000019132">
    <property type="component" value="Unassembled WGS sequence"/>
</dbReference>
<feature type="compositionally biased region" description="Low complexity" evidence="1">
    <location>
        <begin position="19"/>
        <end position="30"/>
    </location>
</feature>
<keyword evidence="3" id="KW-1185">Reference proteome</keyword>
<reference evidence="3" key="2">
    <citation type="submission" date="2010-04" db="EMBL/GenBank/DDBJ databases">
        <authorList>
            <person name="Buell R."/>
            <person name="Hamilton J."/>
            <person name="Hostetler J."/>
        </authorList>
    </citation>
    <scope>NUCLEOTIDE SEQUENCE [LARGE SCALE GENOMIC DNA]</scope>
    <source>
        <strain evidence="3">DAOM:BR144</strain>
    </source>
</reference>